<organism evidence="2 3">
    <name type="scientific">Paramagnetospirillum kuznetsovii</name>
    <dbReference type="NCBI Taxonomy" id="2053833"/>
    <lineage>
        <taxon>Bacteria</taxon>
        <taxon>Pseudomonadati</taxon>
        <taxon>Pseudomonadota</taxon>
        <taxon>Alphaproteobacteria</taxon>
        <taxon>Rhodospirillales</taxon>
        <taxon>Magnetospirillaceae</taxon>
        <taxon>Paramagnetospirillum</taxon>
    </lineage>
</organism>
<evidence type="ECO:0000313" key="3">
    <source>
        <dbReference type="Proteomes" id="UP000251075"/>
    </source>
</evidence>
<dbReference type="Proteomes" id="UP000251075">
    <property type="component" value="Unassembled WGS sequence"/>
</dbReference>
<proteinExistence type="predicted"/>
<evidence type="ECO:0000256" key="1">
    <source>
        <dbReference type="SAM" id="SignalP"/>
    </source>
</evidence>
<feature type="chain" id="PRO_5017041806" evidence="1">
    <location>
        <begin position="22"/>
        <end position="106"/>
    </location>
</feature>
<gene>
    <name evidence="2" type="ORF">CU669_14135</name>
</gene>
<keyword evidence="1" id="KW-0732">Signal</keyword>
<dbReference type="RefSeq" id="WP_112145800.1">
    <property type="nucleotide sequence ID" value="NZ_PGTO01000011.1"/>
</dbReference>
<accession>A0A364NW72</accession>
<reference evidence="2 3" key="1">
    <citation type="submission" date="2017-11" db="EMBL/GenBank/DDBJ databases">
        <title>Draft genome sequence of magnetotactic bacterium Magnetospirillum kuznetsovii LBB-42.</title>
        <authorList>
            <person name="Grouzdev D.S."/>
            <person name="Rysina M.S."/>
            <person name="Baslerov R.V."/>
            <person name="Koziaeva V."/>
        </authorList>
    </citation>
    <scope>NUCLEOTIDE SEQUENCE [LARGE SCALE GENOMIC DNA]</scope>
    <source>
        <strain evidence="2 3">LBB-42</strain>
    </source>
</reference>
<feature type="signal peptide" evidence="1">
    <location>
        <begin position="1"/>
        <end position="21"/>
    </location>
</feature>
<keyword evidence="3" id="KW-1185">Reference proteome</keyword>
<name>A0A364NW72_9PROT</name>
<evidence type="ECO:0000313" key="2">
    <source>
        <dbReference type="EMBL" id="RAU21306.1"/>
    </source>
</evidence>
<dbReference type="OrthoDB" id="7360546at2"/>
<dbReference type="AlphaFoldDB" id="A0A364NW72"/>
<dbReference type="EMBL" id="PGTO01000011">
    <property type="protein sequence ID" value="RAU21306.1"/>
    <property type="molecule type" value="Genomic_DNA"/>
</dbReference>
<protein>
    <submittedName>
        <fullName evidence="2">Uncharacterized protein</fullName>
    </submittedName>
</protein>
<comment type="caution">
    <text evidence="2">The sequence shown here is derived from an EMBL/GenBank/DDBJ whole genome shotgun (WGS) entry which is preliminary data.</text>
</comment>
<sequence length="106" mass="11431">MAVSAVFTAMLLSVLGAPAVAEPKLENLCLTCTRPDPACWLVTYRWQDYNLKGDVGTTVVVTAGQPPTEDDKERARLSLLRTMPPNTTVVMAKSSRIACPPGARVE</sequence>